<dbReference type="SUPFAM" id="SSF55073">
    <property type="entry name" value="Nucleotide cyclase"/>
    <property type="match status" value="1"/>
</dbReference>
<dbReference type="GO" id="GO:0071111">
    <property type="term" value="F:cyclic-guanylate-specific phosphodiesterase activity"/>
    <property type="evidence" value="ECO:0007669"/>
    <property type="project" value="InterPro"/>
</dbReference>
<dbReference type="PANTHER" id="PTHR33121">
    <property type="entry name" value="CYCLIC DI-GMP PHOSPHODIESTERASE PDEF"/>
    <property type="match status" value="1"/>
</dbReference>
<name>S6ALP4_SULDS</name>
<dbReference type="CDD" id="cd01949">
    <property type="entry name" value="GGDEF"/>
    <property type="match status" value="1"/>
</dbReference>
<dbReference type="Gene3D" id="3.30.450.20">
    <property type="entry name" value="PAS domain"/>
    <property type="match status" value="1"/>
</dbReference>
<feature type="domain" description="EAL" evidence="1">
    <location>
        <begin position="474"/>
        <end position="724"/>
    </location>
</feature>
<dbReference type="SUPFAM" id="SSF55781">
    <property type="entry name" value="GAF domain-like"/>
    <property type="match status" value="1"/>
</dbReference>
<dbReference type="InterPro" id="IPR003018">
    <property type="entry name" value="GAF"/>
</dbReference>
<feature type="domain" description="GGDEF" evidence="2">
    <location>
        <begin position="336"/>
        <end position="469"/>
    </location>
</feature>
<dbReference type="SMART" id="SM00052">
    <property type="entry name" value="EAL"/>
    <property type="match status" value="1"/>
</dbReference>
<dbReference type="KEGG" id="sdr:SCD_n01803"/>
<dbReference type="PROSITE" id="PS50887">
    <property type="entry name" value="GGDEF"/>
    <property type="match status" value="1"/>
</dbReference>
<organism evidence="3 4">
    <name type="scientific">Sulfuricella denitrificans (strain DSM 22764 / NBRC 105220 / skB26)</name>
    <dbReference type="NCBI Taxonomy" id="1163617"/>
    <lineage>
        <taxon>Bacteria</taxon>
        <taxon>Pseudomonadati</taxon>
        <taxon>Pseudomonadota</taxon>
        <taxon>Betaproteobacteria</taxon>
        <taxon>Nitrosomonadales</taxon>
        <taxon>Sulfuricellaceae</taxon>
        <taxon>Sulfuricella</taxon>
    </lineage>
</organism>
<dbReference type="Gene3D" id="3.20.20.450">
    <property type="entry name" value="EAL domain"/>
    <property type="match status" value="1"/>
</dbReference>
<dbReference type="AlphaFoldDB" id="S6ALP4"/>
<dbReference type="Pfam" id="PF00563">
    <property type="entry name" value="EAL"/>
    <property type="match status" value="1"/>
</dbReference>
<proteinExistence type="predicted"/>
<reference evidence="3 4" key="1">
    <citation type="journal article" date="2012" name="Appl. Environ. Microbiol.">
        <title>Draft genome sequence of a psychrotolerant sulfur-oxidizing bacterium, Sulfuricella denitrificans skB26, and proteomic insights into cold adaptation.</title>
        <authorList>
            <person name="Watanabe T."/>
            <person name="Kojima H."/>
            <person name="Fukui M."/>
        </authorList>
    </citation>
    <scope>NUCLEOTIDE SEQUENCE [LARGE SCALE GENOMIC DNA]</scope>
    <source>
        <strain evidence="4">skB26</strain>
    </source>
</reference>
<dbReference type="PANTHER" id="PTHR33121:SF23">
    <property type="entry name" value="CYCLIC DI-GMP PHOSPHODIESTERASE PDEB"/>
    <property type="match status" value="1"/>
</dbReference>
<dbReference type="OrthoDB" id="9813903at2"/>
<keyword evidence="4" id="KW-1185">Reference proteome</keyword>
<dbReference type="InterPro" id="IPR050706">
    <property type="entry name" value="Cyclic-di-GMP_PDE-like"/>
</dbReference>
<dbReference type="EMBL" id="AP013066">
    <property type="protein sequence ID" value="BAN35614.1"/>
    <property type="molecule type" value="Genomic_DNA"/>
</dbReference>
<dbReference type="SMART" id="SM00267">
    <property type="entry name" value="GGDEF"/>
    <property type="match status" value="1"/>
</dbReference>
<dbReference type="SUPFAM" id="SSF141868">
    <property type="entry name" value="EAL domain-like"/>
    <property type="match status" value="1"/>
</dbReference>
<dbReference type="HOGENOM" id="CLU_000445_70_20_4"/>
<dbReference type="SMART" id="SM00065">
    <property type="entry name" value="GAF"/>
    <property type="match status" value="1"/>
</dbReference>
<protein>
    <recommendedName>
        <fullName evidence="5">PAS/PAC and GAF sensor-containing diguanylate cyclase/phosphodiesterase</fullName>
    </recommendedName>
</protein>
<dbReference type="InterPro" id="IPR035919">
    <property type="entry name" value="EAL_sf"/>
</dbReference>
<dbReference type="Proteomes" id="UP000015559">
    <property type="component" value="Chromosome"/>
</dbReference>
<accession>S6ALP4</accession>
<dbReference type="Pfam" id="PF00990">
    <property type="entry name" value="GGDEF"/>
    <property type="match status" value="1"/>
</dbReference>
<gene>
    <name evidence="3" type="ORF">SCD_n01803</name>
</gene>
<evidence type="ECO:0008006" key="5">
    <source>
        <dbReference type="Google" id="ProtNLM"/>
    </source>
</evidence>
<dbReference type="Pfam" id="PF01590">
    <property type="entry name" value="GAF"/>
    <property type="match status" value="1"/>
</dbReference>
<dbReference type="NCBIfam" id="TIGR00229">
    <property type="entry name" value="sensory_box"/>
    <property type="match status" value="1"/>
</dbReference>
<dbReference type="eggNOG" id="COG5001">
    <property type="taxonomic scope" value="Bacteria"/>
</dbReference>
<evidence type="ECO:0000313" key="3">
    <source>
        <dbReference type="EMBL" id="BAN35614.1"/>
    </source>
</evidence>
<dbReference type="RefSeq" id="WP_009204805.1">
    <property type="nucleotide sequence ID" value="NC_022357.1"/>
</dbReference>
<dbReference type="InterPro" id="IPR029787">
    <property type="entry name" value="Nucleotide_cyclase"/>
</dbReference>
<dbReference type="InterPro" id="IPR000014">
    <property type="entry name" value="PAS"/>
</dbReference>
<dbReference type="InterPro" id="IPR001633">
    <property type="entry name" value="EAL_dom"/>
</dbReference>
<dbReference type="STRING" id="1163617.SCD_n01803"/>
<evidence type="ECO:0000259" key="1">
    <source>
        <dbReference type="PROSITE" id="PS50883"/>
    </source>
</evidence>
<evidence type="ECO:0000313" key="4">
    <source>
        <dbReference type="Proteomes" id="UP000015559"/>
    </source>
</evidence>
<dbReference type="PROSITE" id="PS50883">
    <property type="entry name" value="EAL"/>
    <property type="match status" value="1"/>
</dbReference>
<dbReference type="Gene3D" id="3.30.70.270">
    <property type="match status" value="1"/>
</dbReference>
<dbReference type="Gene3D" id="3.30.450.40">
    <property type="match status" value="1"/>
</dbReference>
<dbReference type="eggNOG" id="COG2203">
    <property type="taxonomic scope" value="Bacteria"/>
</dbReference>
<evidence type="ECO:0000259" key="2">
    <source>
        <dbReference type="PROSITE" id="PS50887"/>
    </source>
</evidence>
<dbReference type="NCBIfam" id="TIGR00254">
    <property type="entry name" value="GGDEF"/>
    <property type="match status" value="1"/>
</dbReference>
<dbReference type="InterPro" id="IPR000160">
    <property type="entry name" value="GGDEF_dom"/>
</dbReference>
<sequence>MRSNLSDPQQRLEDLAQNREKLLLTAAHAGTYAVRARDHVVVAADRSFLEILGMEEGEVVGRSWNNLLAEHGTPPGGVRELKVSEVVQLVQKFVNHKGRTLWLSLAEFEQADDTGEVIRHGLAIDVSDRERLLMTVKDQSTRLQVLWQIATSRTRSEGEKVRLMLRLGMDTLDMDAALLSEKVGDHFMPAYLVDTLGLFKAEEVCPLDMLCQRAADENRGLFIADLNTSERPELAKVVVSFGIHAYAGIPLWVEEQFYGTLVFLRKKPLAEGKFTQGDEAFMELLAAWFSQMLLQLKQRQKLETQALTDELTGLPNRRAAELRFDEEIARAKRDGIGFSVATGDLDRFKLINDHYGHGVGDEVLQQVSLIMRQALREGDWLARWGGEEFILFLHDSDRADAIAAAERVRLAIKAHPLKTGHGSLEITASFGIGVCQAGDEDISQALSESDSCLYEAKRKGRDCVVARDSAGSGTLWRAGMLQRALKEERIVAAYQVMVDLNTRKPVADEALARMHMPDGSVIGAGEFIEAAEGINLIHEVDRSITRHAMNRCAVNLTDGHDPGFAHFINLSPQFLARKDYVDELLGGAMQFCSTCDIDFPKYKPVVFEITERQLLTDFERIRFDLQPLLDFGFRLALDDFGSGYSSFLYLAELPVSFLKIEGWMVRNMASNERVRAMVESIIVLSKKLNITTIAECIEDRETVDMLREMGVDWGQGYYFGRPEI</sequence>
<dbReference type="InterPro" id="IPR029016">
    <property type="entry name" value="GAF-like_dom_sf"/>
</dbReference>
<dbReference type="SUPFAM" id="SSF55785">
    <property type="entry name" value="PYP-like sensor domain (PAS domain)"/>
    <property type="match status" value="1"/>
</dbReference>
<dbReference type="InterPro" id="IPR035965">
    <property type="entry name" value="PAS-like_dom_sf"/>
</dbReference>
<dbReference type="InterPro" id="IPR043128">
    <property type="entry name" value="Rev_trsase/Diguanyl_cyclase"/>
</dbReference>
<dbReference type="CDD" id="cd01948">
    <property type="entry name" value="EAL"/>
    <property type="match status" value="1"/>
</dbReference>
<dbReference type="FunFam" id="3.30.70.270:FF:000001">
    <property type="entry name" value="Diguanylate cyclase domain protein"/>
    <property type="match status" value="1"/>
</dbReference>